<gene>
    <name evidence="8" type="primary">LOC106458912</name>
</gene>
<feature type="transmembrane region" description="Helical" evidence="6">
    <location>
        <begin position="448"/>
        <end position="468"/>
    </location>
</feature>
<feature type="transmembrane region" description="Helical" evidence="6">
    <location>
        <begin position="261"/>
        <end position="281"/>
    </location>
</feature>
<feature type="transmembrane region" description="Helical" evidence="6">
    <location>
        <begin position="203"/>
        <end position="221"/>
    </location>
</feature>
<feature type="transmembrane region" description="Helical" evidence="6">
    <location>
        <begin position="391"/>
        <end position="410"/>
    </location>
</feature>
<evidence type="ECO:0000313" key="7">
    <source>
        <dbReference type="Proteomes" id="UP000694941"/>
    </source>
</evidence>
<dbReference type="InterPro" id="IPR011701">
    <property type="entry name" value="MFS"/>
</dbReference>
<feature type="transmembrane region" description="Helical" evidence="6">
    <location>
        <begin position="480"/>
        <end position="501"/>
    </location>
</feature>
<dbReference type="PANTHER" id="PTHR23121:SF10">
    <property type="entry name" value="MAJOR FACILITATOR SUPERFAMILY DOMAIN-CONTAINING PROTEIN 4A"/>
    <property type="match status" value="1"/>
</dbReference>
<protein>
    <recommendedName>
        <fullName evidence="4">Major facilitator superfamily domain-containing protein 4A</fullName>
    </recommendedName>
</protein>
<feature type="region of interest" description="Disordered" evidence="5">
    <location>
        <begin position="547"/>
        <end position="570"/>
    </location>
</feature>
<feature type="transmembrane region" description="Helical" evidence="6">
    <location>
        <begin position="76"/>
        <end position="97"/>
    </location>
</feature>
<keyword evidence="2 6" id="KW-1133">Transmembrane helix</keyword>
<evidence type="ECO:0000256" key="2">
    <source>
        <dbReference type="ARBA" id="ARBA00022989"/>
    </source>
</evidence>
<organism evidence="7 8">
    <name type="scientific">Limulus polyphemus</name>
    <name type="common">Atlantic horseshoe crab</name>
    <dbReference type="NCBI Taxonomy" id="6850"/>
    <lineage>
        <taxon>Eukaryota</taxon>
        <taxon>Metazoa</taxon>
        <taxon>Ecdysozoa</taxon>
        <taxon>Arthropoda</taxon>
        <taxon>Chelicerata</taxon>
        <taxon>Merostomata</taxon>
        <taxon>Xiphosura</taxon>
        <taxon>Limulidae</taxon>
        <taxon>Limulus</taxon>
    </lineage>
</organism>
<feature type="transmembrane region" description="Helical" evidence="6">
    <location>
        <begin position="416"/>
        <end position="436"/>
    </location>
</feature>
<sequence length="570" mass="62194">MEMLPNGLGFSSSGKQNFRDVGVAVNDIEAPANSLREPATNLDNTKGENLVFRKSIISTKTEHCCDLFWKKKHTTITLCCVFLSFGMCVAFLGPTLLDLGCKTSTVFATMSWVFFSQSLSVLLGSVCGGLLLKRFTTNVMLIVGTTVMTITMAIIPFCNLLWTLGVVLAIMGFFMGTIDTVANVSMIQLYGKEVSPFLQALHFFYGVGAFLSPMIVQPFLLNQDCSHFLDNTTEVVNEYEENYSLSATTLAEAQSKTHIDLAFWIMALLMVPVVILSLSLVGRQEHKGTYPINSTHTTSNTQNMYGNIDCEDKKKDAMSHVVLVTVLCTIILFLCDGLQAGCGGYIYSYGVKGPAGLPPNKAAFLNALFWGMFAGGRLISIVLATKLSPAFMLLCNFVGCTVGIILIISSPSCQTSLILGVCLLGVFMSSVFPTVLSLSEQYVNITPTITSILVFGATSGEMSLPVIVGHEFGRTGPISFVVIGLVLCFLLLIFYMALWLVGHNMNYSASSGLMAFLRRNIITKMSAERKSSGLMREHVCHYSRITPEHSENGVGDKYSDSESEELLQTR</sequence>
<dbReference type="InterPro" id="IPR036259">
    <property type="entry name" value="MFS_trans_sf"/>
</dbReference>
<keyword evidence="3 6" id="KW-0472">Membrane</keyword>
<evidence type="ECO:0000256" key="6">
    <source>
        <dbReference type="SAM" id="Phobius"/>
    </source>
</evidence>
<dbReference type="Proteomes" id="UP000694941">
    <property type="component" value="Unplaced"/>
</dbReference>
<evidence type="ECO:0000313" key="8">
    <source>
        <dbReference type="RefSeq" id="XP_022240995.1"/>
    </source>
</evidence>
<dbReference type="Gene3D" id="1.20.1250.20">
    <property type="entry name" value="MFS general substrate transporter like domains"/>
    <property type="match status" value="2"/>
</dbReference>
<feature type="transmembrane region" description="Helical" evidence="6">
    <location>
        <begin position="109"/>
        <end position="132"/>
    </location>
</feature>
<name>A0ABM1SBJ0_LIMPO</name>
<dbReference type="GeneID" id="106458912"/>
<feature type="transmembrane region" description="Helical" evidence="6">
    <location>
        <begin position="139"/>
        <end position="162"/>
    </location>
</feature>
<dbReference type="Pfam" id="PF07690">
    <property type="entry name" value="MFS_1"/>
    <property type="match status" value="1"/>
</dbReference>
<dbReference type="RefSeq" id="XP_022240995.1">
    <property type="nucleotide sequence ID" value="XM_022385287.1"/>
</dbReference>
<dbReference type="SUPFAM" id="SSF103473">
    <property type="entry name" value="MFS general substrate transporter"/>
    <property type="match status" value="1"/>
</dbReference>
<feature type="compositionally biased region" description="Acidic residues" evidence="5">
    <location>
        <begin position="561"/>
        <end position="570"/>
    </location>
</feature>
<evidence type="ECO:0000256" key="1">
    <source>
        <dbReference type="ARBA" id="ARBA00022692"/>
    </source>
</evidence>
<feature type="transmembrane region" description="Helical" evidence="6">
    <location>
        <begin position="168"/>
        <end position="191"/>
    </location>
</feature>
<proteinExistence type="predicted"/>
<evidence type="ECO:0000256" key="5">
    <source>
        <dbReference type="SAM" id="MobiDB-lite"/>
    </source>
</evidence>
<feature type="transmembrane region" description="Helical" evidence="6">
    <location>
        <begin position="367"/>
        <end position="384"/>
    </location>
</feature>
<feature type="transmembrane region" description="Helical" evidence="6">
    <location>
        <begin position="321"/>
        <end position="347"/>
    </location>
</feature>
<reference evidence="8" key="1">
    <citation type="submission" date="2025-08" db="UniProtKB">
        <authorList>
            <consortium name="RefSeq"/>
        </authorList>
    </citation>
    <scope>IDENTIFICATION</scope>
    <source>
        <tissue evidence="8">Muscle</tissue>
    </source>
</reference>
<evidence type="ECO:0000256" key="4">
    <source>
        <dbReference type="ARBA" id="ARBA00040840"/>
    </source>
</evidence>
<dbReference type="PANTHER" id="PTHR23121">
    <property type="entry name" value="SODIUM-DEPENDENT GLUCOSE TRANSPORTER 1"/>
    <property type="match status" value="1"/>
</dbReference>
<keyword evidence="1 6" id="KW-0812">Transmembrane</keyword>
<accession>A0ABM1SBJ0</accession>
<keyword evidence="7" id="KW-1185">Reference proteome</keyword>
<evidence type="ECO:0000256" key="3">
    <source>
        <dbReference type="ARBA" id="ARBA00023136"/>
    </source>
</evidence>